<dbReference type="Pfam" id="PF08609">
    <property type="entry name" value="Fes1"/>
    <property type="match status" value="1"/>
</dbReference>
<evidence type="ECO:0000313" key="3">
    <source>
        <dbReference type="EMBL" id="EKX49983.1"/>
    </source>
</evidence>
<dbReference type="GeneID" id="17306707"/>
<keyword evidence="5" id="KW-1185">Reference proteome</keyword>
<dbReference type="EnsemblProtists" id="EKX49983">
    <property type="protein sequence ID" value="EKX49983"/>
    <property type="gene ID" value="GUITHDRAFT_104379"/>
</dbReference>
<evidence type="ECO:0000259" key="2">
    <source>
        <dbReference type="Pfam" id="PF08609"/>
    </source>
</evidence>
<dbReference type="AlphaFoldDB" id="L1JPJ2"/>
<dbReference type="OrthoDB" id="10250458at2759"/>
<gene>
    <name evidence="3" type="ORF">GUITHDRAFT_104379</name>
</gene>
<dbReference type="InterPro" id="IPR050693">
    <property type="entry name" value="Hsp70_NEF-Inhibitors"/>
</dbReference>
<dbReference type="SUPFAM" id="SSF48371">
    <property type="entry name" value="ARM repeat"/>
    <property type="match status" value="1"/>
</dbReference>
<dbReference type="Gene3D" id="1.25.10.10">
    <property type="entry name" value="Leucine-rich Repeat Variant"/>
    <property type="match status" value="1"/>
</dbReference>
<accession>L1JPJ2</accession>
<dbReference type="HOGENOM" id="CLU_954554_0_0_1"/>
<evidence type="ECO:0000313" key="4">
    <source>
        <dbReference type="EnsemblProtists" id="EKX49983"/>
    </source>
</evidence>
<name>L1JPJ2_GUITC</name>
<dbReference type="eggNOG" id="KOG2160">
    <property type="taxonomic scope" value="Eukaryota"/>
</dbReference>
<dbReference type="PANTHER" id="PTHR19316:SF18">
    <property type="entry name" value="HSP70-BINDING PROTEIN 1"/>
    <property type="match status" value="1"/>
</dbReference>
<proteinExistence type="predicted"/>
<reference evidence="3 5" key="1">
    <citation type="journal article" date="2012" name="Nature">
        <title>Algal genomes reveal evolutionary mosaicism and the fate of nucleomorphs.</title>
        <authorList>
            <consortium name="DOE Joint Genome Institute"/>
            <person name="Curtis B.A."/>
            <person name="Tanifuji G."/>
            <person name="Burki F."/>
            <person name="Gruber A."/>
            <person name="Irimia M."/>
            <person name="Maruyama S."/>
            <person name="Arias M.C."/>
            <person name="Ball S.G."/>
            <person name="Gile G.H."/>
            <person name="Hirakawa Y."/>
            <person name="Hopkins J.F."/>
            <person name="Kuo A."/>
            <person name="Rensing S.A."/>
            <person name="Schmutz J."/>
            <person name="Symeonidi A."/>
            <person name="Elias M."/>
            <person name="Eveleigh R.J."/>
            <person name="Herman E.K."/>
            <person name="Klute M.J."/>
            <person name="Nakayama T."/>
            <person name="Obornik M."/>
            <person name="Reyes-Prieto A."/>
            <person name="Armbrust E.V."/>
            <person name="Aves S.J."/>
            <person name="Beiko R.G."/>
            <person name="Coutinho P."/>
            <person name="Dacks J.B."/>
            <person name="Durnford D.G."/>
            <person name="Fast N.M."/>
            <person name="Green B.R."/>
            <person name="Grisdale C.J."/>
            <person name="Hempel F."/>
            <person name="Henrissat B."/>
            <person name="Hoppner M.P."/>
            <person name="Ishida K."/>
            <person name="Kim E."/>
            <person name="Koreny L."/>
            <person name="Kroth P.G."/>
            <person name="Liu Y."/>
            <person name="Malik S.B."/>
            <person name="Maier U.G."/>
            <person name="McRose D."/>
            <person name="Mock T."/>
            <person name="Neilson J.A."/>
            <person name="Onodera N.T."/>
            <person name="Poole A.M."/>
            <person name="Pritham E.J."/>
            <person name="Richards T.A."/>
            <person name="Rocap G."/>
            <person name="Roy S.W."/>
            <person name="Sarai C."/>
            <person name="Schaack S."/>
            <person name="Shirato S."/>
            <person name="Slamovits C.H."/>
            <person name="Spencer D.F."/>
            <person name="Suzuki S."/>
            <person name="Worden A.Z."/>
            <person name="Zauner S."/>
            <person name="Barry K."/>
            <person name="Bell C."/>
            <person name="Bharti A.K."/>
            <person name="Crow J.A."/>
            <person name="Grimwood J."/>
            <person name="Kramer R."/>
            <person name="Lindquist E."/>
            <person name="Lucas S."/>
            <person name="Salamov A."/>
            <person name="McFadden G.I."/>
            <person name="Lane C.E."/>
            <person name="Keeling P.J."/>
            <person name="Gray M.W."/>
            <person name="Grigoriev I.V."/>
            <person name="Archibald J.M."/>
        </authorList>
    </citation>
    <scope>NUCLEOTIDE SEQUENCE</scope>
    <source>
        <strain evidence="3 5">CCMP2712</strain>
    </source>
</reference>
<dbReference type="RefSeq" id="XP_005836963.1">
    <property type="nucleotide sequence ID" value="XM_005836906.1"/>
</dbReference>
<dbReference type="STRING" id="905079.L1JPJ2"/>
<dbReference type="InterPro" id="IPR011989">
    <property type="entry name" value="ARM-like"/>
</dbReference>
<protein>
    <recommendedName>
        <fullName evidence="2">Nucleotide exchange factor Fes1 domain-containing protein</fullName>
    </recommendedName>
</protein>
<dbReference type="InterPro" id="IPR016024">
    <property type="entry name" value="ARM-type_fold"/>
</dbReference>
<dbReference type="PaxDb" id="55529-EKX49983"/>
<dbReference type="GO" id="GO:0000774">
    <property type="term" value="F:adenyl-nucleotide exchange factor activity"/>
    <property type="evidence" value="ECO:0007669"/>
    <property type="project" value="TreeGrafter"/>
</dbReference>
<dbReference type="InterPro" id="IPR013918">
    <property type="entry name" value="Nucleotide_exch_fac_Fes1"/>
</dbReference>
<dbReference type="EMBL" id="JH992980">
    <property type="protein sequence ID" value="EKX49983.1"/>
    <property type="molecule type" value="Genomic_DNA"/>
</dbReference>
<keyword evidence="1" id="KW-0677">Repeat</keyword>
<dbReference type="Proteomes" id="UP000011087">
    <property type="component" value="Unassembled WGS sequence"/>
</dbReference>
<dbReference type="GO" id="GO:0005783">
    <property type="term" value="C:endoplasmic reticulum"/>
    <property type="evidence" value="ECO:0007669"/>
    <property type="project" value="TreeGrafter"/>
</dbReference>
<feature type="domain" description="Nucleotide exchange factor Fes1" evidence="2">
    <location>
        <begin position="16"/>
        <end position="73"/>
    </location>
</feature>
<dbReference type="KEGG" id="gtt:GUITHDRAFT_104379"/>
<evidence type="ECO:0000256" key="1">
    <source>
        <dbReference type="ARBA" id="ARBA00022737"/>
    </source>
</evidence>
<dbReference type="OMA" id="CHVQSGL"/>
<dbReference type="PANTHER" id="PTHR19316">
    <property type="entry name" value="PROTEIN FOLDING REGULATOR"/>
    <property type="match status" value="1"/>
</dbReference>
<reference evidence="5" key="2">
    <citation type="submission" date="2012-11" db="EMBL/GenBank/DDBJ databases">
        <authorList>
            <person name="Kuo A."/>
            <person name="Curtis B.A."/>
            <person name="Tanifuji G."/>
            <person name="Burki F."/>
            <person name="Gruber A."/>
            <person name="Irimia M."/>
            <person name="Maruyama S."/>
            <person name="Arias M.C."/>
            <person name="Ball S.G."/>
            <person name="Gile G.H."/>
            <person name="Hirakawa Y."/>
            <person name="Hopkins J.F."/>
            <person name="Rensing S.A."/>
            <person name="Schmutz J."/>
            <person name="Symeonidi A."/>
            <person name="Elias M."/>
            <person name="Eveleigh R.J."/>
            <person name="Herman E.K."/>
            <person name="Klute M.J."/>
            <person name="Nakayama T."/>
            <person name="Obornik M."/>
            <person name="Reyes-Prieto A."/>
            <person name="Armbrust E.V."/>
            <person name="Aves S.J."/>
            <person name="Beiko R.G."/>
            <person name="Coutinho P."/>
            <person name="Dacks J.B."/>
            <person name="Durnford D.G."/>
            <person name="Fast N.M."/>
            <person name="Green B.R."/>
            <person name="Grisdale C."/>
            <person name="Hempe F."/>
            <person name="Henrissat B."/>
            <person name="Hoppner M.P."/>
            <person name="Ishida K.-I."/>
            <person name="Kim E."/>
            <person name="Koreny L."/>
            <person name="Kroth P.G."/>
            <person name="Liu Y."/>
            <person name="Malik S.-B."/>
            <person name="Maier U.G."/>
            <person name="McRose D."/>
            <person name="Mock T."/>
            <person name="Neilson J.A."/>
            <person name="Onodera N.T."/>
            <person name="Poole A.M."/>
            <person name="Pritham E.J."/>
            <person name="Richards T.A."/>
            <person name="Rocap G."/>
            <person name="Roy S.W."/>
            <person name="Sarai C."/>
            <person name="Schaack S."/>
            <person name="Shirato S."/>
            <person name="Slamovits C.H."/>
            <person name="Spencer D.F."/>
            <person name="Suzuki S."/>
            <person name="Worden A.Z."/>
            <person name="Zauner S."/>
            <person name="Barry K."/>
            <person name="Bell C."/>
            <person name="Bharti A.K."/>
            <person name="Crow J.A."/>
            <person name="Grimwood J."/>
            <person name="Kramer R."/>
            <person name="Lindquist E."/>
            <person name="Lucas S."/>
            <person name="Salamov A."/>
            <person name="McFadden G.I."/>
            <person name="Lane C.E."/>
            <person name="Keeling P.J."/>
            <person name="Gray M.W."/>
            <person name="Grigoriev I.V."/>
            <person name="Archibald J.M."/>
        </authorList>
    </citation>
    <scope>NUCLEOTIDE SEQUENCE</scope>
    <source>
        <strain evidence="5">CCMP2712</strain>
    </source>
</reference>
<evidence type="ECO:0000313" key="5">
    <source>
        <dbReference type="Proteomes" id="UP000011087"/>
    </source>
</evidence>
<sequence length="292" mass="32495">MADNPMYKTDGISSTEVSEMDKEVMSSMVEDESKTMKELVAALSDPEDTIEQVRAKETALEELVDRCDKIDYAVALHSFANGLFPTIDLLGSSKHGSIRSLAAELVALCVKDNPPCQAWAFERDALKLLLDLHSGRVGGEDDAVGETERVKAISAISALIQHNDDAIKAFLWAGGLDNMRQDLHMQVGARLRGRACFVLQWLFESSKEACKQAVDKRFAPLLFAILLESEEIEYAGRALRSLVKCDSTSCAEQIRVEEGEWRARLNRRLESLSSSESEDERQIVEELVRLLS</sequence>
<reference evidence="4" key="3">
    <citation type="submission" date="2016-03" db="UniProtKB">
        <authorList>
            <consortium name="EnsemblProtists"/>
        </authorList>
    </citation>
    <scope>IDENTIFICATION</scope>
</reference>
<organism evidence="3">
    <name type="scientific">Guillardia theta (strain CCMP2712)</name>
    <name type="common">Cryptophyte</name>
    <dbReference type="NCBI Taxonomy" id="905079"/>
    <lineage>
        <taxon>Eukaryota</taxon>
        <taxon>Cryptophyceae</taxon>
        <taxon>Pyrenomonadales</taxon>
        <taxon>Geminigeraceae</taxon>
        <taxon>Guillardia</taxon>
    </lineage>
</organism>